<keyword evidence="1" id="KW-0812">Transmembrane</keyword>
<evidence type="ECO:0000256" key="1">
    <source>
        <dbReference type="SAM" id="Phobius"/>
    </source>
</evidence>
<keyword evidence="3" id="KW-1185">Reference proteome</keyword>
<dbReference type="EMBL" id="JAAAIM010000151">
    <property type="protein sequence ID" value="KAG0293569.1"/>
    <property type="molecule type" value="Genomic_DNA"/>
</dbReference>
<feature type="transmembrane region" description="Helical" evidence="1">
    <location>
        <begin position="397"/>
        <end position="420"/>
    </location>
</feature>
<accession>A0ABQ7K9B5</accession>
<feature type="transmembrane region" description="Helical" evidence="1">
    <location>
        <begin position="426"/>
        <end position="446"/>
    </location>
</feature>
<evidence type="ECO:0000313" key="3">
    <source>
        <dbReference type="Proteomes" id="UP001194696"/>
    </source>
</evidence>
<sequence length="526" mass="58249">SMNQSNCCHGAVDGSTFKAIKRVWRNLLRIESDDFLGYAPLPLAYQDEVSAEEGLCVSEKETMHLPKVDFTKSYQRQVSLSALPRPKTILLASLWAWTMLMTFSAKMGFNSLQQISVPPPPFGVVPYSDVLEQGGGGAPIFILPAAFPADLQILQVEEQDDQTDLFLDMDINVQFDAIDALWAQDQQSAVDSEEDGEAQPFARIQTSIAIISNNDDTSSIEPTFDNMIDDDIEDLSNLDAMIMDSQDEVVFHDFLNQLDQEDAAAALRASQEEPQDQQQQERISKLIKATDDLMVASMLDNDLPCRYYRPSTPTWFSGIHQFLVGDSLAAAGSDMGGHFRGRTFIYTGWSTDLMIFAVAMCLGGVLVGLAQSKILYHQLLDQHMDLFSTTTQRRRASWTTLLVCLTLSGSALGLTFLMIADESWDVPAIYFVGIGIAGIIIVHAWVPNAALALHKVDDSIDEDSSDDDDDYTCIGSDTEMDVNNKFSDETPLVWSPPSTERRNACSLDENRRLEVVAATTFHETAC</sequence>
<keyword evidence="1" id="KW-0472">Membrane</keyword>
<name>A0ABQ7K9B5_9FUNG</name>
<reference evidence="2 3" key="1">
    <citation type="journal article" date="2020" name="Fungal Divers.">
        <title>Resolving the Mortierellaceae phylogeny through synthesis of multi-gene phylogenetics and phylogenomics.</title>
        <authorList>
            <person name="Vandepol N."/>
            <person name="Liber J."/>
            <person name="Desiro A."/>
            <person name="Na H."/>
            <person name="Kennedy M."/>
            <person name="Barry K."/>
            <person name="Grigoriev I.V."/>
            <person name="Miller A.N."/>
            <person name="O'Donnell K."/>
            <person name="Stajich J.E."/>
            <person name="Bonito G."/>
        </authorList>
    </citation>
    <scope>NUCLEOTIDE SEQUENCE [LARGE SCALE GENOMIC DNA]</scope>
    <source>
        <strain evidence="2 3">AD045</strain>
    </source>
</reference>
<evidence type="ECO:0000313" key="2">
    <source>
        <dbReference type="EMBL" id="KAG0293569.1"/>
    </source>
</evidence>
<gene>
    <name evidence="2" type="ORF">BGZ96_002676</name>
</gene>
<feature type="transmembrane region" description="Helical" evidence="1">
    <location>
        <begin position="353"/>
        <end position="376"/>
    </location>
</feature>
<protein>
    <submittedName>
        <fullName evidence="2">Uncharacterized protein</fullName>
    </submittedName>
</protein>
<organism evidence="2 3">
    <name type="scientific">Linnemannia gamsii</name>
    <dbReference type="NCBI Taxonomy" id="64522"/>
    <lineage>
        <taxon>Eukaryota</taxon>
        <taxon>Fungi</taxon>
        <taxon>Fungi incertae sedis</taxon>
        <taxon>Mucoromycota</taxon>
        <taxon>Mortierellomycotina</taxon>
        <taxon>Mortierellomycetes</taxon>
        <taxon>Mortierellales</taxon>
        <taxon>Mortierellaceae</taxon>
        <taxon>Linnemannia</taxon>
    </lineage>
</organism>
<comment type="caution">
    <text evidence="2">The sequence shown here is derived from an EMBL/GenBank/DDBJ whole genome shotgun (WGS) entry which is preliminary data.</text>
</comment>
<feature type="non-terminal residue" evidence="2">
    <location>
        <position position="1"/>
    </location>
</feature>
<keyword evidence="1" id="KW-1133">Transmembrane helix</keyword>
<proteinExistence type="predicted"/>
<dbReference type="Proteomes" id="UP001194696">
    <property type="component" value="Unassembled WGS sequence"/>
</dbReference>